<evidence type="ECO:0000256" key="1">
    <source>
        <dbReference type="ARBA" id="ARBA00010995"/>
    </source>
</evidence>
<dbReference type="InterPro" id="IPR017438">
    <property type="entry name" value="ATP-NAD_kinase_N"/>
</dbReference>
<comment type="similarity">
    <text evidence="1">Belongs to the NAD kinase family.</text>
</comment>
<dbReference type="GO" id="GO:0005840">
    <property type="term" value="C:ribosome"/>
    <property type="evidence" value="ECO:0007669"/>
    <property type="project" value="InterPro"/>
</dbReference>
<evidence type="ECO:0000256" key="4">
    <source>
        <dbReference type="SAM" id="Phobius"/>
    </source>
</evidence>
<dbReference type="Proteomes" id="UP000078200">
    <property type="component" value="Unassembled WGS sequence"/>
</dbReference>
<dbReference type="InterPro" id="IPR042105">
    <property type="entry name" value="Ribosomal_bL31_sf"/>
</dbReference>
<evidence type="ECO:0000313" key="5">
    <source>
        <dbReference type="EnsemblMetazoa" id="GAUT039514-PA"/>
    </source>
</evidence>
<keyword evidence="4" id="KW-0472">Membrane</keyword>
<proteinExistence type="inferred from homology"/>
<feature type="transmembrane region" description="Helical" evidence="4">
    <location>
        <begin position="317"/>
        <end position="335"/>
    </location>
</feature>
<dbReference type="AlphaFoldDB" id="A0A1A9VJS9"/>
<dbReference type="STRING" id="7395.A0A1A9VJS9"/>
<feature type="transmembrane region" description="Helical" evidence="4">
    <location>
        <begin position="495"/>
        <end position="518"/>
    </location>
</feature>
<keyword evidence="4" id="KW-1133">Transmembrane helix</keyword>
<dbReference type="GO" id="GO:0006741">
    <property type="term" value="P:NADP+ biosynthetic process"/>
    <property type="evidence" value="ECO:0007669"/>
    <property type="project" value="InterPro"/>
</dbReference>
<keyword evidence="4" id="KW-0812">Transmembrane</keyword>
<dbReference type="EC" id="2.7.1.23" evidence="2"/>
<dbReference type="Gene3D" id="4.10.830.30">
    <property type="entry name" value="Ribosomal protein L31"/>
    <property type="match status" value="1"/>
</dbReference>
<feature type="compositionally biased region" description="Polar residues" evidence="3">
    <location>
        <begin position="236"/>
        <end position="251"/>
    </location>
</feature>
<sequence>MTEINYHKVTIVMTDGQEFETRSAYGKEGDRIKLDRDPLTHPAWTGSLTSGSAKENKSEIDLLIVVGGDGFMLRTLHNYVIENKNTHVYGVNTGNVGFLMNKCFKDLIDHIEHATSTQLTLLKMEATDTSGKKYHYIALISEGNMPGTQDTVKPLSYTPIDKDGKTSPGTSPIPALRTSIPKQASPEEAEKFTSDTLSPTASLGLGGSSGNEPEEPIYAIINPDTKSSKKSLDSGIDNQSSGMKKSVSQETEFSDPWDREKSEKDMLEKFNNSLTPSLLESDDTNSEMDSEIPLISPSKKTNRIWPRAKYAMQQKGFIIFTATAIILSTSAALVYLQDKAKFIAFFTNSPKCITIPVIALAALLAISPIFFAIKQFRNTEEHHIQKEDANEILAEVLEHQPKDKAIKSVRLEYSNGTHSNFVLNAWESKNDFINIGEKVVSRTNKIESVINDRPLFTALLASVIAANVALPLWLLATNGVNGVQKFYQNPLTNDIGLSLLIGSGILTLSIICLSVHYYRKTNCTNLIYSQEEVDTKSVNEKFIEKIKRERTNVLGENHKSSTVQSAAESPPPAMTIVLS</sequence>
<dbReference type="InterPro" id="IPR002504">
    <property type="entry name" value="NADK"/>
</dbReference>
<evidence type="ECO:0000313" key="6">
    <source>
        <dbReference type="Proteomes" id="UP000078200"/>
    </source>
</evidence>
<dbReference type="EnsemblMetazoa" id="GAUT039514-RA">
    <property type="protein sequence ID" value="GAUT039514-PA"/>
    <property type="gene ID" value="GAUT039514"/>
</dbReference>
<dbReference type="Pfam" id="PF01513">
    <property type="entry name" value="NAD_kinase"/>
    <property type="match status" value="1"/>
</dbReference>
<evidence type="ECO:0000256" key="3">
    <source>
        <dbReference type="SAM" id="MobiDB-lite"/>
    </source>
</evidence>
<dbReference type="GO" id="GO:0003951">
    <property type="term" value="F:NAD+ kinase activity"/>
    <property type="evidence" value="ECO:0007669"/>
    <property type="project" value="UniProtKB-EC"/>
</dbReference>
<name>A0A1A9VJS9_GLOAU</name>
<organism evidence="5 6">
    <name type="scientific">Glossina austeni</name>
    <name type="common">Savannah tsetse fly</name>
    <dbReference type="NCBI Taxonomy" id="7395"/>
    <lineage>
        <taxon>Eukaryota</taxon>
        <taxon>Metazoa</taxon>
        <taxon>Ecdysozoa</taxon>
        <taxon>Arthropoda</taxon>
        <taxon>Hexapoda</taxon>
        <taxon>Insecta</taxon>
        <taxon>Pterygota</taxon>
        <taxon>Neoptera</taxon>
        <taxon>Endopterygota</taxon>
        <taxon>Diptera</taxon>
        <taxon>Brachycera</taxon>
        <taxon>Muscomorpha</taxon>
        <taxon>Hippoboscoidea</taxon>
        <taxon>Glossinidae</taxon>
        <taxon>Glossina</taxon>
    </lineage>
</organism>
<dbReference type="InterPro" id="IPR002150">
    <property type="entry name" value="Ribosomal_bL31"/>
</dbReference>
<dbReference type="GO" id="GO:0006412">
    <property type="term" value="P:translation"/>
    <property type="evidence" value="ECO:0007669"/>
    <property type="project" value="InterPro"/>
</dbReference>
<keyword evidence="6" id="KW-1185">Reference proteome</keyword>
<evidence type="ECO:0000256" key="2">
    <source>
        <dbReference type="ARBA" id="ARBA00012120"/>
    </source>
</evidence>
<dbReference type="SUPFAM" id="SSF111331">
    <property type="entry name" value="NAD kinase/diacylglycerol kinase-like"/>
    <property type="match status" value="1"/>
</dbReference>
<feature type="transmembrane region" description="Helical" evidence="4">
    <location>
        <begin position="455"/>
        <end position="475"/>
    </location>
</feature>
<protein>
    <recommendedName>
        <fullName evidence="2">NAD(+) kinase</fullName>
        <ecNumber evidence="2">2.7.1.23</ecNumber>
    </recommendedName>
</protein>
<feature type="region of interest" description="Disordered" evidence="3">
    <location>
        <begin position="557"/>
        <end position="579"/>
    </location>
</feature>
<feature type="transmembrane region" description="Helical" evidence="4">
    <location>
        <begin position="355"/>
        <end position="373"/>
    </location>
</feature>
<dbReference type="Gene3D" id="3.40.50.10330">
    <property type="entry name" value="Probable inorganic polyphosphate/atp-NAD kinase, domain 1"/>
    <property type="match status" value="1"/>
</dbReference>
<feature type="region of interest" description="Disordered" evidence="3">
    <location>
        <begin position="158"/>
        <end position="260"/>
    </location>
</feature>
<accession>A0A1A9VJS9</accession>
<dbReference type="GO" id="GO:0003735">
    <property type="term" value="F:structural constituent of ribosome"/>
    <property type="evidence" value="ECO:0007669"/>
    <property type="project" value="InterPro"/>
</dbReference>
<reference evidence="5" key="1">
    <citation type="submission" date="2020-05" db="UniProtKB">
        <authorList>
            <consortium name="EnsemblMetazoa"/>
        </authorList>
    </citation>
    <scope>IDENTIFICATION</scope>
    <source>
        <strain evidence="5">TTRI</strain>
    </source>
</reference>
<dbReference type="VEuPathDB" id="VectorBase:GAUT039514"/>
<dbReference type="InterPro" id="IPR016064">
    <property type="entry name" value="NAD/diacylglycerol_kinase_sf"/>
</dbReference>
<dbReference type="NCBIfam" id="TIGR00105">
    <property type="entry name" value="L31"/>
    <property type="match status" value="1"/>
</dbReference>